<dbReference type="RefSeq" id="WP_129237561.1">
    <property type="nucleotide sequence ID" value="NZ_CP035464.1"/>
</dbReference>
<sequence length="111" mass="12522">MLDLLDGLELVDDSLYREWVLNHPAADMSSTRRKDEKMRLSYHGYTQETMLLADMRNMLAAIINSKIDPKESKNKQVEPVLFPGDTAGGEKRSGASDLNAMTAMFSKFSHQ</sequence>
<reference evidence="2 3" key="1">
    <citation type="submission" date="2019-01" db="EMBL/GenBank/DDBJ databases">
        <title>Complete genome sequence of Bifidobacterium gallinarum CACC 514.</title>
        <authorList>
            <person name="Jung M."/>
        </authorList>
    </citation>
    <scope>NUCLEOTIDE SEQUENCE [LARGE SCALE GENOMIC DNA]</scope>
    <source>
        <strain evidence="2 3">CACC 514</strain>
    </source>
</reference>
<protein>
    <submittedName>
        <fullName evidence="2">Uncharacterized protein</fullName>
    </submittedName>
</protein>
<evidence type="ECO:0000313" key="3">
    <source>
        <dbReference type="Proteomes" id="UP000293589"/>
    </source>
</evidence>
<proteinExistence type="predicted"/>
<gene>
    <name evidence="2" type="ORF">ESN35_06500</name>
</gene>
<feature type="region of interest" description="Disordered" evidence="1">
    <location>
        <begin position="73"/>
        <end position="94"/>
    </location>
</feature>
<dbReference type="AlphaFoldDB" id="A0A4P6E4G1"/>
<name>A0A4P6E4G1_9BIFI</name>
<dbReference type="EMBL" id="CP035464">
    <property type="protein sequence ID" value="QAY33089.1"/>
    <property type="molecule type" value="Genomic_DNA"/>
</dbReference>
<evidence type="ECO:0000256" key="1">
    <source>
        <dbReference type="SAM" id="MobiDB-lite"/>
    </source>
</evidence>
<dbReference type="KEGG" id="bgx:ESN35_06500"/>
<dbReference type="Proteomes" id="UP000293589">
    <property type="component" value="Chromosome"/>
</dbReference>
<accession>A0A4P6E4G1</accession>
<organism evidence="2 3">
    <name type="scientific">Bifidobacterium pullorum subsp. gallinarum</name>
    <dbReference type="NCBI Taxonomy" id="78344"/>
    <lineage>
        <taxon>Bacteria</taxon>
        <taxon>Bacillati</taxon>
        <taxon>Actinomycetota</taxon>
        <taxon>Actinomycetes</taxon>
        <taxon>Bifidobacteriales</taxon>
        <taxon>Bifidobacteriaceae</taxon>
        <taxon>Bifidobacterium</taxon>
    </lineage>
</organism>
<evidence type="ECO:0000313" key="2">
    <source>
        <dbReference type="EMBL" id="QAY33089.1"/>
    </source>
</evidence>